<keyword evidence="2" id="KW-1185">Reference proteome</keyword>
<gene>
    <name evidence="1" type="ORF">TRFO_23639</name>
</gene>
<dbReference type="RefSeq" id="XP_068361151.1">
    <property type="nucleotide sequence ID" value="XM_068503269.1"/>
</dbReference>
<comment type="caution">
    <text evidence="1">The sequence shown here is derived from an EMBL/GenBank/DDBJ whole genome shotgun (WGS) entry which is preliminary data.</text>
</comment>
<dbReference type="EMBL" id="MLAK01000680">
    <property type="protein sequence ID" value="OHT08015.1"/>
    <property type="molecule type" value="Genomic_DNA"/>
</dbReference>
<protein>
    <submittedName>
        <fullName evidence="1">Uncharacterized protein</fullName>
    </submittedName>
</protein>
<evidence type="ECO:0000313" key="1">
    <source>
        <dbReference type="EMBL" id="OHT08015.1"/>
    </source>
</evidence>
<name>A0A1J4K9C3_9EUKA</name>
<accession>A0A1J4K9C3</accession>
<dbReference type="Proteomes" id="UP000179807">
    <property type="component" value="Unassembled WGS sequence"/>
</dbReference>
<organism evidence="1 2">
    <name type="scientific">Tritrichomonas foetus</name>
    <dbReference type="NCBI Taxonomy" id="1144522"/>
    <lineage>
        <taxon>Eukaryota</taxon>
        <taxon>Metamonada</taxon>
        <taxon>Parabasalia</taxon>
        <taxon>Tritrichomonadida</taxon>
        <taxon>Tritrichomonadidae</taxon>
        <taxon>Tritrichomonas</taxon>
    </lineage>
</organism>
<reference evidence="1" key="1">
    <citation type="submission" date="2016-10" db="EMBL/GenBank/DDBJ databases">
        <authorList>
            <person name="Benchimol M."/>
            <person name="Almeida L.G."/>
            <person name="Vasconcelos A.T."/>
            <person name="Perreira-Neves A."/>
            <person name="Rosa I.A."/>
            <person name="Tasca T."/>
            <person name="Bogo M.R."/>
            <person name="de Souza W."/>
        </authorList>
    </citation>
    <scope>NUCLEOTIDE SEQUENCE [LARGE SCALE GENOMIC DNA]</scope>
    <source>
        <strain evidence="1">K</strain>
    </source>
</reference>
<sequence length="163" mass="18848">MASDKKICQNTHFIISFSKMMPPLVFRTLNYDFVENKELEIPQEAEKKRIPRCEIYGKGSEARLIKEQLNGFEARTSEAYKIIVRLFGGSVRITELLGVLNSIRFLLTSRGQVLPPISRNERRSFSLLIKYVQTHLEQLKPLLECTTLCDTHFNDIHAYADIN</sequence>
<dbReference type="VEuPathDB" id="TrichDB:TRFO_23639"/>
<dbReference type="GeneID" id="94837973"/>
<dbReference type="AlphaFoldDB" id="A0A1J4K9C3"/>
<proteinExistence type="predicted"/>
<evidence type="ECO:0000313" key="2">
    <source>
        <dbReference type="Proteomes" id="UP000179807"/>
    </source>
</evidence>